<dbReference type="Pfam" id="PF04452">
    <property type="entry name" value="Methyltrans_RNA"/>
    <property type="match status" value="1"/>
</dbReference>
<name>N1UBM8_9LEPT</name>
<organism evidence="2 3">
    <name type="scientific">Leptospira weilii str. Ecochallenge</name>
    <dbReference type="NCBI Taxonomy" id="1049986"/>
    <lineage>
        <taxon>Bacteria</taxon>
        <taxon>Pseudomonadati</taxon>
        <taxon>Spirochaetota</taxon>
        <taxon>Spirochaetia</taxon>
        <taxon>Leptospirales</taxon>
        <taxon>Leptospiraceae</taxon>
        <taxon>Leptospira</taxon>
    </lineage>
</organism>
<reference evidence="2 3" key="1">
    <citation type="submission" date="2013-02" db="EMBL/GenBank/DDBJ databases">
        <authorList>
            <person name="Harkins D.M."/>
            <person name="Durkin A.S."/>
            <person name="Brinkac L.M."/>
            <person name="Haft D.H."/>
            <person name="Selengut J.D."/>
            <person name="Sanka R."/>
            <person name="DePew J."/>
            <person name="Purushe J."/>
            <person name="Haake D.A."/>
            <person name="Matsunaga J."/>
            <person name="Vinetz J.M."/>
            <person name="Sutton G.G."/>
            <person name="Nierman W.C."/>
            <person name="Fouts D.E."/>
        </authorList>
    </citation>
    <scope>NUCLEOTIDE SEQUENCE [LARGE SCALE GENOMIC DNA]</scope>
    <source>
        <strain evidence="2 3">Ecochallenge</strain>
    </source>
</reference>
<dbReference type="Gene3D" id="3.40.1280.10">
    <property type="match status" value="1"/>
</dbReference>
<dbReference type="SUPFAM" id="SSF75217">
    <property type="entry name" value="alpha/beta knot"/>
    <property type="match status" value="1"/>
</dbReference>
<gene>
    <name evidence="2" type="ORF">LEP1GSC043_2859</name>
</gene>
<dbReference type="Proteomes" id="UP000012249">
    <property type="component" value="Unassembled WGS sequence"/>
</dbReference>
<protein>
    <submittedName>
        <fullName evidence="2">RNA methyltransferase domain protein</fullName>
    </submittedName>
</protein>
<dbReference type="InterPro" id="IPR046886">
    <property type="entry name" value="RsmE_MTase_dom"/>
</dbReference>
<evidence type="ECO:0000259" key="1">
    <source>
        <dbReference type="Pfam" id="PF04452"/>
    </source>
</evidence>
<proteinExistence type="predicted"/>
<dbReference type="InterPro" id="IPR029028">
    <property type="entry name" value="Alpha/beta_knot_MTases"/>
</dbReference>
<dbReference type="GO" id="GO:0032259">
    <property type="term" value="P:methylation"/>
    <property type="evidence" value="ECO:0007669"/>
    <property type="project" value="UniProtKB-KW"/>
</dbReference>
<accession>N1UBM8</accession>
<keyword evidence="2" id="KW-0489">Methyltransferase</keyword>
<dbReference type="AlphaFoldDB" id="N1UBM8"/>
<keyword evidence="2" id="KW-0808">Transferase</keyword>
<evidence type="ECO:0000313" key="3">
    <source>
        <dbReference type="Proteomes" id="UP000012249"/>
    </source>
</evidence>
<comment type="caution">
    <text evidence="2">The sequence shown here is derived from an EMBL/GenBank/DDBJ whole genome shotgun (WGS) entry which is preliminary data.</text>
</comment>
<dbReference type="GO" id="GO:0008168">
    <property type="term" value="F:methyltransferase activity"/>
    <property type="evidence" value="ECO:0007669"/>
    <property type="project" value="UniProtKB-KW"/>
</dbReference>
<feature type="domain" description="Ribosomal RNA small subunit methyltransferase E methyltransferase" evidence="1">
    <location>
        <begin position="2"/>
        <end position="43"/>
    </location>
</feature>
<sequence>MGPEGGFREKEMYLLREKNVLGVKAGNTILKIETAGIFAASLFRYFND</sequence>
<dbReference type="InterPro" id="IPR029026">
    <property type="entry name" value="tRNA_m1G_MTases_N"/>
</dbReference>
<dbReference type="EMBL" id="AHMI02000072">
    <property type="protein sequence ID" value="EMY15621.1"/>
    <property type="molecule type" value="Genomic_DNA"/>
</dbReference>
<evidence type="ECO:0000313" key="2">
    <source>
        <dbReference type="EMBL" id="EMY15621.1"/>
    </source>
</evidence>